<evidence type="ECO:0000256" key="5">
    <source>
        <dbReference type="ARBA" id="ARBA00022723"/>
    </source>
</evidence>
<dbReference type="Gene3D" id="3.40.630.10">
    <property type="entry name" value="Zn peptidases"/>
    <property type="match status" value="1"/>
</dbReference>
<accession>A0A5Q0BJ97</accession>
<evidence type="ECO:0000256" key="10">
    <source>
        <dbReference type="RuleBase" id="RU004387"/>
    </source>
</evidence>
<dbReference type="CDD" id="cd05658">
    <property type="entry name" value="M18_DAP"/>
    <property type="match status" value="1"/>
</dbReference>
<dbReference type="PANTHER" id="PTHR28570:SF3">
    <property type="entry name" value="ASPARTYL AMINOPEPTIDASE"/>
    <property type="match status" value="1"/>
</dbReference>
<proteinExistence type="inferred from homology"/>
<dbReference type="GO" id="GO:0008237">
    <property type="term" value="F:metallopeptidase activity"/>
    <property type="evidence" value="ECO:0007669"/>
    <property type="project" value="UniProtKB-KW"/>
</dbReference>
<evidence type="ECO:0000256" key="4">
    <source>
        <dbReference type="ARBA" id="ARBA00022670"/>
    </source>
</evidence>
<dbReference type="Pfam" id="PF02127">
    <property type="entry name" value="Peptidase_M18"/>
    <property type="match status" value="1"/>
</dbReference>
<dbReference type="Proteomes" id="UP000325755">
    <property type="component" value="Chromosome"/>
</dbReference>
<dbReference type="PRINTS" id="PR00932">
    <property type="entry name" value="AMINO1PTASE"/>
</dbReference>
<keyword evidence="8 9" id="KW-0482">Metalloprotease</keyword>
<sequence>MTYPLKIEEEQQLNASRLLRFIDNSPSPWHAAASIAAQLEQAGYRRYSEQQGWRLKSGDKGYVLRADASLICFRIGNEPLRQTGFRVIGAHTDSPGLRVKPRPVIASGNMLRLGVEIYGGPILATFTDRDLSLAGRLIIRNDGGSLEMRLIRFAQPLVRLPNLPIHLNRNVNEDGLKLHKQNELPLLFGNIESSDDNSRALLALLAEQAAIDADAIVSTELSVCDTQCGSFWGSSNEFIANSQLDNLASCHAALTALTAQESSAATSVCGFFDHEEVGSVSYQGAGGNFLSVLLERIAQASGLSDEDHNRAIASSFFVSADMAHAWHPNFPAVYDEQHRIFVNKGPVIKHNANQSYATSAVSEACFIGWCEAAGVEYQRYVHCNDLRCGGTIGSTLAASLGMRTVDVGNPLWAMHSLRESAGVLDHSAMIRVMEQFFQCGRIASG</sequence>
<dbReference type="GO" id="GO:0006508">
    <property type="term" value="P:proteolysis"/>
    <property type="evidence" value="ECO:0007669"/>
    <property type="project" value="UniProtKB-KW"/>
</dbReference>
<dbReference type="SUPFAM" id="SSF101821">
    <property type="entry name" value="Aminopeptidase/glucanase lid domain"/>
    <property type="match status" value="1"/>
</dbReference>
<dbReference type="InterPro" id="IPR023358">
    <property type="entry name" value="Peptidase_M18_dom2"/>
</dbReference>
<keyword evidence="7 9" id="KW-0862">Zinc</keyword>
<keyword evidence="6 9" id="KW-0378">Hydrolase</keyword>
<evidence type="ECO:0000256" key="8">
    <source>
        <dbReference type="ARBA" id="ARBA00023049"/>
    </source>
</evidence>
<comment type="cofactor">
    <cofactor evidence="1 10">
        <name>Zn(2+)</name>
        <dbReference type="ChEBI" id="CHEBI:29105"/>
    </cofactor>
</comment>
<dbReference type="GO" id="GO:0004177">
    <property type="term" value="F:aminopeptidase activity"/>
    <property type="evidence" value="ECO:0007669"/>
    <property type="project" value="UniProtKB-KW"/>
</dbReference>
<dbReference type="EC" id="3.4.11.-" evidence="10"/>
<keyword evidence="5 9" id="KW-0479">Metal-binding</keyword>
<protein>
    <recommendedName>
        <fullName evidence="10">M18 family aminopeptidase</fullName>
        <ecNumber evidence="10">3.4.11.-</ecNumber>
    </recommendedName>
</protein>
<keyword evidence="4 9" id="KW-0645">Protease</keyword>
<gene>
    <name evidence="11" type="ORF">F6R98_15995</name>
</gene>
<dbReference type="NCBIfam" id="NF002759">
    <property type="entry name" value="PRK02813.1"/>
    <property type="match status" value="1"/>
</dbReference>
<evidence type="ECO:0000256" key="3">
    <source>
        <dbReference type="ARBA" id="ARBA00022438"/>
    </source>
</evidence>
<dbReference type="RefSeq" id="WP_153249918.1">
    <property type="nucleotide sequence ID" value="NZ_CP044205.1"/>
</dbReference>
<name>A0A5Q0BJ97_9GAMM</name>
<dbReference type="InParanoid" id="A0A5Q0BJ97"/>
<keyword evidence="3 9" id="KW-0031">Aminopeptidase</keyword>
<dbReference type="AlphaFoldDB" id="A0A5Q0BJ97"/>
<dbReference type="GO" id="GO:0005737">
    <property type="term" value="C:cytoplasm"/>
    <property type="evidence" value="ECO:0007669"/>
    <property type="project" value="UniProtKB-ARBA"/>
</dbReference>
<evidence type="ECO:0000313" key="12">
    <source>
        <dbReference type="Proteomes" id="UP000325755"/>
    </source>
</evidence>
<dbReference type="SUPFAM" id="SSF53187">
    <property type="entry name" value="Zn-dependent exopeptidases"/>
    <property type="match status" value="1"/>
</dbReference>
<evidence type="ECO:0000256" key="6">
    <source>
        <dbReference type="ARBA" id="ARBA00022801"/>
    </source>
</evidence>
<evidence type="ECO:0000256" key="7">
    <source>
        <dbReference type="ARBA" id="ARBA00022833"/>
    </source>
</evidence>
<evidence type="ECO:0000313" key="11">
    <source>
        <dbReference type="EMBL" id="QFY43945.1"/>
    </source>
</evidence>
<evidence type="ECO:0000256" key="9">
    <source>
        <dbReference type="RuleBase" id="RU004386"/>
    </source>
</evidence>
<dbReference type="Gene3D" id="2.30.250.10">
    <property type="entry name" value="Aminopeptidase i, Domain 2"/>
    <property type="match status" value="1"/>
</dbReference>
<reference evidence="11 12" key="1">
    <citation type="submission" date="2019-09" db="EMBL/GenBank/DDBJ databases">
        <title>Ecophysiology of the spiral-shaped methanotroph Methylospira mobilis as revealed by the complete genome sequence.</title>
        <authorList>
            <person name="Oshkin I.Y."/>
            <person name="Dedysh S.N."/>
            <person name="Miroshnikov K."/>
            <person name="Danilova O.V."/>
            <person name="Hakobyan A."/>
            <person name="Liesack W."/>
        </authorList>
    </citation>
    <scope>NUCLEOTIDE SEQUENCE [LARGE SCALE GENOMIC DNA]</scope>
    <source>
        <strain evidence="11 12">Shm1</strain>
    </source>
</reference>
<dbReference type="KEGG" id="mmob:F6R98_15995"/>
<dbReference type="InterPro" id="IPR001948">
    <property type="entry name" value="Peptidase_M18"/>
</dbReference>
<dbReference type="GO" id="GO:0008270">
    <property type="term" value="F:zinc ion binding"/>
    <property type="evidence" value="ECO:0007669"/>
    <property type="project" value="InterPro"/>
</dbReference>
<evidence type="ECO:0000256" key="1">
    <source>
        <dbReference type="ARBA" id="ARBA00001947"/>
    </source>
</evidence>
<organism evidence="11 12">
    <name type="scientific">Candidatus Methylospira mobilis</name>
    <dbReference type="NCBI Taxonomy" id="1808979"/>
    <lineage>
        <taxon>Bacteria</taxon>
        <taxon>Pseudomonadati</taxon>
        <taxon>Pseudomonadota</taxon>
        <taxon>Gammaproteobacteria</taxon>
        <taxon>Methylococcales</taxon>
        <taxon>Methylococcaceae</taxon>
        <taxon>Candidatus Methylospira</taxon>
    </lineage>
</organism>
<comment type="similarity">
    <text evidence="2 9">Belongs to the peptidase M18 family.</text>
</comment>
<evidence type="ECO:0000256" key="2">
    <source>
        <dbReference type="ARBA" id="ARBA00008290"/>
    </source>
</evidence>
<keyword evidence="12" id="KW-1185">Reference proteome</keyword>
<dbReference type="OrthoDB" id="5288740at2"/>
<dbReference type="EMBL" id="CP044205">
    <property type="protein sequence ID" value="QFY43945.1"/>
    <property type="molecule type" value="Genomic_DNA"/>
</dbReference>
<dbReference type="PANTHER" id="PTHR28570">
    <property type="entry name" value="ASPARTYL AMINOPEPTIDASE"/>
    <property type="match status" value="1"/>
</dbReference>